<evidence type="ECO:0000256" key="2">
    <source>
        <dbReference type="ARBA" id="ARBA00008300"/>
    </source>
</evidence>
<dbReference type="GO" id="GO:0004771">
    <property type="term" value="F:sterol ester esterase activity"/>
    <property type="evidence" value="ECO:0007669"/>
    <property type="project" value="UniProtKB-EC"/>
</dbReference>
<sequence length="303" mass="34703">MIPAYKASGDVPTCPVITQPDKGSDNKKVIVLVPGNPGFKAFYDEFASEVYDNLGQKIPIIQTGHLGQERLSRHYDSNLPPIEGNEHLYNLDAQVKHKIDIIKSTVPEDRDLFIIGHSIGSWMILEMLKDAEIRRRTQKCFLLFPTFERMAESPNGRKFCQHNSYIAPILVLLTKLFCLAPRFFRNFLVYIYLSILSLDVKLLPIVRRFIHPEVVERSLVLAREEMTRVREVDTQVIENNKGILKFYYGTTDGWVPVSYYEDLCVKIPGIDAELDNEEIAHAFVLKSSKVMALKVSGWIKDLM</sequence>
<dbReference type="Pfam" id="PF10230">
    <property type="entry name" value="LIDHydrolase"/>
    <property type="match status" value="1"/>
</dbReference>
<keyword evidence="5" id="KW-0378">Hydrolase</keyword>
<reference evidence="9" key="1">
    <citation type="submission" date="2016-12" db="EMBL/GenBank/DDBJ databases">
        <title>An insight into the sialome and mialome of the sand fly, Nyssomyia neivai.</title>
        <authorList>
            <person name="Sebastian V."/>
            <person name="Goulart T.M."/>
            <person name="Oliveira W."/>
            <person name="Calvo E."/>
            <person name="Oliveira L.F."/>
            <person name="Pinto M.C."/>
            <person name="Rosselino A.M."/>
            <person name="Ribeiro J.M."/>
        </authorList>
    </citation>
    <scope>NUCLEOTIDE SEQUENCE</scope>
</reference>
<dbReference type="InterPro" id="IPR019363">
    <property type="entry name" value="LDAH"/>
</dbReference>
<name>A0A1L8DBY4_9DIPT</name>
<dbReference type="EC" id="3.1.1.13" evidence="7"/>
<evidence type="ECO:0000313" key="9">
    <source>
        <dbReference type="EMBL" id="JAV03877.1"/>
    </source>
</evidence>
<evidence type="ECO:0000256" key="7">
    <source>
        <dbReference type="ARBA" id="ARBA00039150"/>
    </source>
</evidence>
<proteinExistence type="inferred from homology"/>
<dbReference type="Gene3D" id="3.40.50.1820">
    <property type="entry name" value="alpha/beta hydrolase"/>
    <property type="match status" value="1"/>
</dbReference>
<keyword evidence="4" id="KW-0551">Lipid droplet</keyword>
<comment type="catalytic activity">
    <reaction evidence="8">
        <text>a cholesterol ester + H2O = cholesterol + a fatty acid + H(+)</text>
        <dbReference type="Rhea" id="RHEA:36403"/>
        <dbReference type="ChEBI" id="CHEBI:15377"/>
        <dbReference type="ChEBI" id="CHEBI:15378"/>
        <dbReference type="ChEBI" id="CHEBI:16113"/>
        <dbReference type="ChEBI" id="CHEBI:17002"/>
        <dbReference type="ChEBI" id="CHEBI:28868"/>
        <dbReference type="EC" id="3.1.1.13"/>
    </reaction>
    <physiologicalReaction direction="left-to-right" evidence="8">
        <dbReference type="Rhea" id="RHEA:36404"/>
    </physiologicalReaction>
</comment>
<accession>A0A1L8DBY4</accession>
<comment type="similarity">
    <text evidence="2">Belongs to the AB hydrolase superfamily. LDAH family.</text>
</comment>
<dbReference type="GO" id="GO:0019915">
    <property type="term" value="P:lipid storage"/>
    <property type="evidence" value="ECO:0007669"/>
    <property type="project" value="InterPro"/>
</dbReference>
<organism evidence="9">
    <name type="scientific">Nyssomyia neivai</name>
    <dbReference type="NCBI Taxonomy" id="330878"/>
    <lineage>
        <taxon>Eukaryota</taxon>
        <taxon>Metazoa</taxon>
        <taxon>Ecdysozoa</taxon>
        <taxon>Arthropoda</taxon>
        <taxon>Hexapoda</taxon>
        <taxon>Insecta</taxon>
        <taxon>Pterygota</taxon>
        <taxon>Neoptera</taxon>
        <taxon>Endopterygota</taxon>
        <taxon>Diptera</taxon>
        <taxon>Nematocera</taxon>
        <taxon>Psychodoidea</taxon>
        <taxon>Psychodidae</taxon>
        <taxon>Nyssomyia</taxon>
    </lineage>
</organism>
<dbReference type="InterPro" id="IPR029058">
    <property type="entry name" value="AB_hydrolase_fold"/>
</dbReference>
<dbReference type="PANTHER" id="PTHR13390">
    <property type="entry name" value="LIPASE"/>
    <property type="match status" value="1"/>
</dbReference>
<dbReference type="PANTHER" id="PTHR13390:SF0">
    <property type="entry name" value="LIPID DROPLET-ASSOCIATED HYDROLASE"/>
    <property type="match status" value="1"/>
</dbReference>
<evidence type="ECO:0000256" key="8">
    <source>
        <dbReference type="ARBA" id="ARBA00049527"/>
    </source>
</evidence>
<evidence type="ECO:0000256" key="5">
    <source>
        <dbReference type="ARBA" id="ARBA00022801"/>
    </source>
</evidence>
<dbReference type="GO" id="GO:0005811">
    <property type="term" value="C:lipid droplet"/>
    <property type="evidence" value="ECO:0007669"/>
    <property type="project" value="UniProtKB-SubCell"/>
</dbReference>
<dbReference type="AlphaFoldDB" id="A0A1L8DBY4"/>
<dbReference type="SUPFAM" id="SSF53474">
    <property type="entry name" value="alpha/beta-Hydrolases"/>
    <property type="match status" value="1"/>
</dbReference>
<evidence type="ECO:0000256" key="1">
    <source>
        <dbReference type="ARBA" id="ARBA00004502"/>
    </source>
</evidence>
<evidence type="ECO:0000256" key="4">
    <source>
        <dbReference type="ARBA" id="ARBA00022677"/>
    </source>
</evidence>
<comment type="subcellular location">
    <subcellularLocation>
        <location evidence="1">Lipid droplet</location>
    </subcellularLocation>
</comment>
<protein>
    <recommendedName>
        <fullName evidence="3">Lipid droplet-associated hydrolase</fullName>
        <ecNumber evidence="7">3.1.1.13</ecNumber>
    </recommendedName>
    <alternativeName>
        <fullName evidence="6">Lipid droplet-associated serine hydrolase</fullName>
    </alternativeName>
</protein>
<dbReference type="EMBL" id="GFDF01010207">
    <property type="protein sequence ID" value="JAV03877.1"/>
    <property type="molecule type" value="Transcribed_RNA"/>
</dbReference>
<evidence type="ECO:0000256" key="6">
    <source>
        <dbReference type="ARBA" id="ARBA00031924"/>
    </source>
</evidence>
<evidence type="ECO:0000256" key="3">
    <source>
        <dbReference type="ARBA" id="ARBA00019242"/>
    </source>
</evidence>